<keyword evidence="2 5" id="KW-0812">Transmembrane</keyword>
<evidence type="ECO:0000256" key="5">
    <source>
        <dbReference type="SAM" id="Phobius"/>
    </source>
</evidence>
<feature type="domain" description="ABC-2 type transporter transmembrane" evidence="6">
    <location>
        <begin position="31"/>
        <end position="367"/>
    </location>
</feature>
<dbReference type="PANTHER" id="PTHR43471">
    <property type="entry name" value="ABC TRANSPORTER PERMEASE"/>
    <property type="match status" value="1"/>
</dbReference>
<evidence type="ECO:0000313" key="8">
    <source>
        <dbReference type="Proteomes" id="UP001500603"/>
    </source>
</evidence>
<protein>
    <submittedName>
        <fullName evidence="7">ABC transporter permease</fullName>
    </submittedName>
</protein>
<feature type="transmembrane region" description="Helical" evidence="5">
    <location>
        <begin position="309"/>
        <end position="331"/>
    </location>
</feature>
<feature type="transmembrane region" description="Helical" evidence="5">
    <location>
        <begin position="31"/>
        <end position="53"/>
    </location>
</feature>
<keyword evidence="4 5" id="KW-0472">Membrane</keyword>
<organism evidence="7 8">
    <name type="scientific">Nocardia callitridis</name>
    <dbReference type="NCBI Taxonomy" id="648753"/>
    <lineage>
        <taxon>Bacteria</taxon>
        <taxon>Bacillati</taxon>
        <taxon>Actinomycetota</taxon>
        <taxon>Actinomycetes</taxon>
        <taxon>Mycobacteriales</taxon>
        <taxon>Nocardiaceae</taxon>
        <taxon>Nocardia</taxon>
    </lineage>
</organism>
<name>A0ABP9K5I0_9NOCA</name>
<sequence length="399" mass="42354">MTTSTERRSAPRDVWRLVATREITVKLRDRGFLLSTVFTIVAIIASLAISGFVSARTETVDIAITGDSADQVVATANRLAEAADKNVTFNTHPARDEAAVRQQVNAESADVGLVPTQPGGWRLVGKSERDDDAATYLTAAAQAIAFEQNARAAGTSTEELGRGGSVAYDLLDPAAIDPGLAKVVAFVFAFLFYLGSLLFGMSIAQSVVEEKQNRIVEILASAIPLRQLLIGKVVGNTVMAFVQLVLFAGAGLIGLAATGRGDQVAQIGGAAGWFVVFFVVGFLAQASLWAVAGSLATRNEDLQSTATPLSMLIMIVLFAGIFLSGTARVVASYIPVVSIVAMPSRMAEGTAAWWEPILSLIVMAVATYGIVIVAEKIYRRSLMQTQARLSMRQALALRD</sequence>
<dbReference type="EMBL" id="BAABJM010000002">
    <property type="protein sequence ID" value="GAA5049746.1"/>
    <property type="molecule type" value="Genomic_DNA"/>
</dbReference>
<keyword evidence="3 5" id="KW-1133">Transmembrane helix</keyword>
<dbReference type="Pfam" id="PF12698">
    <property type="entry name" value="ABC2_membrane_3"/>
    <property type="match status" value="1"/>
</dbReference>
<evidence type="ECO:0000256" key="2">
    <source>
        <dbReference type="ARBA" id="ARBA00022692"/>
    </source>
</evidence>
<dbReference type="InterPro" id="IPR013525">
    <property type="entry name" value="ABC2_TM"/>
</dbReference>
<comment type="subcellular location">
    <subcellularLocation>
        <location evidence="1">Membrane</location>
        <topology evidence="1">Multi-pass membrane protein</topology>
    </subcellularLocation>
</comment>
<reference evidence="8" key="1">
    <citation type="journal article" date="2019" name="Int. J. Syst. Evol. Microbiol.">
        <title>The Global Catalogue of Microorganisms (GCM) 10K type strain sequencing project: providing services to taxonomists for standard genome sequencing and annotation.</title>
        <authorList>
            <consortium name="The Broad Institute Genomics Platform"/>
            <consortium name="The Broad Institute Genome Sequencing Center for Infectious Disease"/>
            <person name="Wu L."/>
            <person name="Ma J."/>
        </authorList>
    </citation>
    <scope>NUCLEOTIDE SEQUENCE [LARGE SCALE GENOMIC DNA]</scope>
    <source>
        <strain evidence="8">JCM 18298</strain>
    </source>
</reference>
<evidence type="ECO:0000256" key="4">
    <source>
        <dbReference type="ARBA" id="ARBA00023136"/>
    </source>
</evidence>
<dbReference type="RefSeq" id="WP_345494867.1">
    <property type="nucleotide sequence ID" value="NZ_BAABJM010000002.1"/>
</dbReference>
<feature type="transmembrane region" description="Helical" evidence="5">
    <location>
        <begin position="183"/>
        <end position="204"/>
    </location>
</feature>
<evidence type="ECO:0000256" key="3">
    <source>
        <dbReference type="ARBA" id="ARBA00022989"/>
    </source>
</evidence>
<proteinExistence type="predicted"/>
<accession>A0ABP9K5I0</accession>
<comment type="caution">
    <text evidence="7">The sequence shown here is derived from an EMBL/GenBank/DDBJ whole genome shotgun (WGS) entry which is preliminary data.</text>
</comment>
<evidence type="ECO:0000313" key="7">
    <source>
        <dbReference type="EMBL" id="GAA5049746.1"/>
    </source>
</evidence>
<evidence type="ECO:0000256" key="1">
    <source>
        <dbReference type="ARBA" id="ARBA00004141"/>
    </source>
</evidence>
<dbReference type="PANTHER" id="PTHR43471:SF3">
    <property type="entry name" value="ABC TRANSPORTER PERMEASE PROTEIN NATB"/>
    <property type="match status" value="1"/>
</dbReference>
<evidence type="ECO:0000259" key="6">
    <source>
        <dbReference type="Pfam" id="PF12698"/>
    </source>
</evidence>
<gene>
    <name evidence="7" type="ORF">GCM10023318_19060</name>
</gene>
<feature type="transmembrane region" description="Helical" evidence="5">
    <location>
        <begin position="233"/>
        <end position="258"/>
    </location>
</feature>
<feature type="transmembrane region" description="Helical" evidence="5">
    <location>
        <begin position="270"/>
        <end position="297"/>
    </location>
</feature>
<dbReference type="Proteomes" id="UP001500603">
    <property type="component" value="Unassembled WGS sequence"/>
</dbReference>
<feature type="transmembrane region" description="Helical" evidence="5">
    <location>
        <begin position="351"/>
        <end position="374"/>
    </location>
</feature>
<keyword evidence="8" id="KW-1185">Reference proteome</keyword>